<dbReference type="GO" id="GO:0005576">
    <property type="term" value="C:extracellular region"/>
    <property type="evidence" value="ECO:0007669"/>
    <property type="project" value="UniProtKB-SubCell"/>
</dbReference>
<proteinExistence type="inferred from homology"/>
<feature type="non-terminal residue" evidence="8">
    <location>
        <position position="1"/>
    </location>
</feature>
<evidence type="ECO:0000256" key="1">
    <source>
        <dbReference type="ARBA" id="ARBA00004340"/>
    </source>
</evidence>
<evidence type="ECO:0000256" key="3">
    <source>
        <dbReference type="ARBA" id="ARBA00010400"/>
    </source>
</evidence>
<protein>
    <recommendedName>
        <fullName evidence="7">RxLR effector PexRD54 WY domain-containing protein</fullName>
    </recommendedName>
</protein>
<organism evidence="8 9">
    <name type="scientific">Phytophthora sojae (strain P6497)</name>
    <name type="common">Soybean stem and root rot agent</name>
    <name type="synonym">Phytophthora megasperma f. sp. glycines</name>
    <dbReference type="NCBI Taxonomy" id="1094619"/>
    <lineage>
        <taxon>Eukaryota</taxon>
        <taxon>Sar</taxon>
        <taxon>Stramenopiles</taxon>
        <taxon>Oomycota</taxon>
        <taxon>Peronosporomycetes</taxon>
        <taxon>Peronosporales</taxon>
        <taxon>Peronosporaceae</taxon>
        <taxon>Phytophthora</taxon>
    </lineage>
</organism>
<keyword evidence="9" id="KW-1185">Reference proteome</keyword>
<sequence length="102" mass="11536">PAGRLLRIQDTRDDEYEERSGGLRAIEKAKALVKPVTSSGKLKTWLNSGKPIDEVFIRLKLDQAGDKLFENLQFRTWLNYADELTAESGKEASAIVTFFFSQ</sequence>
<dbReference type="InParanoid" id="G4ZP82"/>
<dbReference type="GeneID" id="20659057"/>
<dbReference type="KEGG" id="psoj:PHYSODRAFT_510005"/>
<evidence type="ECO:0000256" key="4">
    <source>
        <dbReference type="ARBA" id="ARBA00022525"/>
    </source>
</evidence>
<evidence type="ECO:0000313" key="9">
    <source>
        <dbReference type="Proteomes" id="UP000002640"/>
    </source>
</evidence>
<comment type="subcellular location">
    <subcellularLocation>
        <location evidence="1">Host cell</location>
    </subcellularLocation>
    <subcellularLocation>
        <location evidence="2">Secreted</location>
    </subcellularLocation>
</comment>
<evidence type="ECO:0000256" key="5">
    <source>
        <dbReference type="ARBA" id="ARBA00022729"/>
    </source>
</evidence>
<comment type="similarity">
    <text evidence="3">Belongs to the RxLR effector family.</text>
</comment>
<dbReference type="AlphaFoldDB" id="G4ZP82"/>
<dbReference type="InterPro" id="IPR054463">
    <property type="entry name" value="PexRD54_WY"/>
</dbReference>
<dbReference type="RefSeq" id="XP_009528871.1">
    <property type="nucleotide sequence ID" value="XM_009530576.1"/>
</dbReference>
<evidence type="ECO:0000256" key="6">
    <source>
        <dbReference type="ARBA" id="ARBA00023026"/>
    </source>
</evidence>
<dbReference type="Pfam" id="PF22748">
    <property type="entry name" value="PexRD54_WY"/>
    <property type="match status" value="1"/>
</dbReference>
<feature type="domain" description="RxLR effector PexRD54 WY" evidence="7">
    <location>
        <begin position="43"/>
        <end position="80"/>
    </location>
</feature>
<evidence type="ECO:0000259" key="7">
    <source>
        <dbReference type="Pfam" id="PF22748"/>
    </source>
</evidence>
<keyword evidence="5" id="KW-0732">Signal</keyword>
<dbReference type="GO" id="GO:0043657">
    <property type="term" value="C:host cell"/>
    <property type="evidence" value="ECO:0007669"/>
    <property type="project" value="UniProtKB-SubCell"/>
</dbReference>
<reference evidence="8 9" key="1">
    <citation type="journal article" date="2006" name="Science">
        <title>Phytophthora genome sequences uncover evolutionary origins and mechanisms of pathogenesis.</title>
        <authorList>
            <person name="Tyler B.M."/>
            <person name="Tripathy S."/>
            <person name="Zhang X."/>
            <person name="Dehal P."/>
            <person name="Jiang R.H."/>
            <person name="Aerts A."/>
            <person name="Arredondo F.D."/>
            <person name="Baxter L."/>
            <person name="Bensasson D."/>
            <person name="Beynon J.L."/>
            <person name="Chapman J."/>
            <person name="Damasceno C.M."/>
            <person name="Dorrance A.E."/>
            <person name="Dou D."/>
            <person name="Dickerman A.W."/>
            <person name="Dubchak I.L."/>
            <person name="Garbelotto M."/>
            <person name="Gijzen M."/>
            <person name="Gordon S.G."/>
            <person name="Govers F."/>
            <person name="Grunwald N.J."/>
            <person name="Huang W."/>
            <person name="Ivors K.L."/>
            <person name="Jones R.W."/>
            <person name="Kamoun S."/>
            <person name="Krampis K."/>
            <person name="Lamour K.H."/>
            <person name="Lee M.K."/>
            <person name="McDonald W.H."/>
            <person name="Medina M."/>
            <person name="Meijer H.J."/>
            <person name="Nordberg E.K."/>
            <person name="Maclean D.J."/>
            <person name="Ospina-Giraldo M.D."/>
            <person name="Morris P.F."/>
            <person name="Phuntumart V."/>
            <person name="Putnam N.H."/>
            <person name="Rash S."/>
            <person name="Rose J.K."/>
            <person name="Sakihama Y."/>
            <person name="Salamov A.A."/>
            <person name="Savidor A."/>
            <person name="Scheuring C.F."/>
            <person name="Smith B.M."/>
            <person name="Sobral B.W."/>
            <person name="Terry A."/>
            <person name="Torto-Alalibo T.A."/>
            <person name="Win J."/>
            <person name="Xu Z."/>
            <person name="Zhang H."/>
            <person name="Grigoriev I.V."/>
            <person name="Rokhsar D.S."/>
            <person name="Boore J.L."/>
        </authorList>
    </citation>
    <scope>NUCLEOTIDE SEQUENCE [LARGE SCALE GENOMIC DNA]</scope>
    <source>
        <strain evidence="8 9">P6497</strain>
    </source>
</reference>
<keyword evidence="6" id="KW-0843">Virulence</keyword>
<dbReference type="SMR" id="G4ZP82"/>
<evidence type="ECO:0000256" key="2">
    <source>
        <dbReference type="ARBA" id="ARBA00004613"/>
    </source>
</evidence>
<name>G4ZP82_PHYSP</name>
<dbReference type="Proteomes" id="UP000002640">
    <property type="component" value="Unassembled WGS sequence"/>
</dbReference>
<accession>G4ZP82</accession>
<keyword evidence="4" id="KW-0964">Secreted</keyword>
<gene>
    <name evidence="8" type="ORF">PHYSODRAFT_510005</name>
</gene>
<evidence type="ECO:0000313" key="8">
    <source>
        <dbReference type="EMBL" id="EGZ15122.1"/>
    </source>
</evidence>
<dbReference type="EMBL" id="JH159155">
    <property type="protein sequence ID" value="EGZ15122.1"/>
    <property type="molecule type" value="Genomic_DNA"/>
</dbReference>